<evidence type="ECO:0000259" key="3">
    <source>
        <dbReference type="PROSITE" id="PS51462"/>
    </source>
</evidence>
<dbReference type="OrthoDB" id="9800186at2"/>
<sequence>MQRVTNCVFFKDGKVLMLRKPSRGFWALPGGKMEPKETVKEAVIREYLEETGIRIKDPVLKSISTFLVDEGNGVHEWMMFTFLAKDGEGQTKETTDEGILQWQPVQEIGNLPMAEGDRFIIRHALNGNEIMYNAFHYSSDYRLLSYRLDPELA</sequence>
<dbReference type="PANTHER" id="PTHR43046:SF14">
    <property type="entry name" value="MUTT_NUDIX FAMILY PROTEIN"/>
    <property type="match status" value="1"/>
</dbReference>
<dbReference type="CDD" id="cd18886">
    <property type="entry name" value="NUDIX_MutT_Nudt1"/>
    <property type="match status" value="1"/>
</dbReference>
<evidence type="ECO:0000256" key="1">
    <source>
        <dbReference type="ARBA" id="ARBA00001946"/>
    </source>
</evidence>
<dbReference type="EMBL" id="LQYT01000143">
    <property type="protein sequence ID" value="KYD08020.1"/>
    <property type="molecule type" value="Genomic_DNA"/>
</dbReference>
<organism evidence="4 5">
    <name type="scientific">Caldibacillus debilis</name>
    <dbReference type="NCBI Taxonomy" id="301148"/>
    <lineage>
        <taxon>Bacteria</taxon>
        <taxon>Bacillati</taxon>
        <taxon>Bacillota</taxon>
        <taxon>Bacilli</taxon>
        <taxon>Bacillales</taxon>
        <taxon>Bacillaceae</taxon>
        <taxon>Caldibacillus</taxon>
    </lineage>
</organism>
<dbReference type="Proteomes" id="UP000075683">
    <property type="component" value="Unassembled WGS sequence"/>
</dbReference>
<dbReference type="STRING" id="301148.B4135_4176"/>
<evidence type="ECO:0000313" key="5">
    <source>
        <dbReference type="Proteomes" id="UP000075683"/>
    </source>
</evidence>
<name>A0A150L6X9_9BACI</name>
<reference evidence="4 5" key="1">
    <citation type="submission" date="2016-01" db="EMBL/GenBank/DDBJ databases">
        <title>Draft Genome Sequences of Seven Thermophilic Sporeformers Isolated from Foods.</title>
        <authorList>
            <person name="Berendsen E.M."/>
            <person name="Wells-Bennik M.H."/>
            <person name="Krawcyk A.O."/>
            <person name="De Jong A."/>
            <person name="Holsappel S."/>
            <person name="Eijlander R.T."/>
            <person name="Kuipers O.P."/>
        </authorList>
    </citation>
    <scope>NUCLEOTIDE SEQUENCE [LARGE SCALE GENOMIC DNA]</scope>
    <source>
        <strain evidence="4 5">B4135</strain>
    </source>
</reference>
<feature type="domain" description="Nudix hydrolase" evidence="3">
    <location>
        <begin position="1"/>
        <end position="125"/>
    </location>
</feature>
<proteinExistence type="predicted"/>
<dbReference type="InterPro" id="IPR015797">
    <property type="entry name" value="NUDIX_hydrolase-like_dom_sf"/>
</dbReference>
<comment type="cofactor">
    <cofactor evidence="1">
        <name>Mg(2+)</name>
        <dbReference type="ChEBI" id="CHEBI:18420"/>
    </cofactor>
</comment>
<dbReference type="Pfam" id="PF00293">
    <property type="entry name" value="NUDIX"/>
    <property type="match status" value="1"/>
</dbReference>
<dbReference type="PATRIC" id="fig|301148.3.peg.2554"/>
<dbReference type="AlphaFoldDB" id="A0A150L6X9"/>
<dbReference type="InterPro" id="IPR000086">
    <property type="entry name" value="NUDIX_hydrolase_dom"/>
</dbReference>
<dbReference type="Gene3D" id="3.90.79.10">
    <property type="entry name" value="Nucleoside Triphosphate Pyrophosphohydrolase"/>
    <property type="match status" value="1"/>
</dbReference>
<comment type="caution">
    <text evidence="4">The sequence shown here is derived from an EMBL/GenBank/DDBJ whole genome shotgun (WGS) entry which is preliminary data.</text>
</comment>
<evidence type="ECO:0000313" key="4">
    <source>
        <dbReference type="EMBL" id="KYD08020.1"/>
    </source>
</evidence>
<dbReference type="PROSITE" id="PS51462">
    <property type="entry name" value="NUDIX"/>
    <property type="match status" value="1"/>
</dbReference>
<dbReference type="PANTHER" id="PTHR43046">
    <property type="entry name" value="GDP-MANNOSE MANNOSYL HYDROLASE"/>
    <property type="match status" value="1"/>
</dbReference>
<dbReference type="SUPFAM" id="SSF55811">
    <property type="entry name" value="Nudix"/>
    <property type="match status" value="1"/>
</dbReference>
<dbReference type="PRINTS" id="PR00502">
    <property type="entry name" value="NUDIXFAMILY"/>
</dbReference>
<dbReference type="InterPro" id="IPR020476">
    <property type="entry name" value="Nudix_hydrolase"/>
</dbReference>
<evidence type="ECO:0000256" key="2">
    <source>
        <dbReference type="ARBA" id="ARBA00022801"/>
    </source>
</evidence>
<gene>
    <name evidence="4" type="ORF">B4135_4176</name>
</gene>
<dbReference type="RefSeq" id="WP_061570279.1">
    <property type="nucleotide sequence ID" value="NZ_LQYT01000143.1"/>
</dbReference>
<dbReference type="GO" id="GO:0016787">
    <property type="term" value="F:hydrolase activity"/>
    <property type="evidence" value="ECO:0007669"/>
    <property type="project" value="UniProtKB-KW"/>
</dbReference>
<protein>
    <recommendedName>
        <fullName evidence="3">Nudix hydrolase domain-containing protein</fullName>
    </recommendedName>
</protein>
<accession>A0A150L6X9</accession>
<keyword evidence="2" id="KW-0378">Hydrolase</keyword>